<reference evidence="2" key="1">
    <citation type="submission" date="2024-04" db="EMBL/GenBank/DDBJ databases">
        <title>Phylogenomic analyses of a clade within the roseobacter group suggest taxonomic reassignments of species of the genera Aestuariivita, Citreicella, Loktanella, Nautella, Pelagibaca, Ruegeria, Thalassobius, Thiobacimonas and Tropicibacter, and the proposal o.</title>
        <authorList>
            <person name="Jeon C.O."/>
        </authorList>
    </citation>
    <scope>NUCLEOTIDE SEQUENCE [LARGE SCALE GENOMIC DNA]</scope>
    <source>
        <strain evidence="2">BS5-3</strain>
        <plasmid evidence="2">pBS5-3-1</plasmid>
    </source>
</reference>
<geneLocation type="plasmid" evidence="1 2">
    <name>pBS5-3-1</name>
</geneLocation>
<dbReference type="RefSeq" id="WP_341369179.1">
    <property type="nucleotide sequence ID" value="NZ_CP150952.2"/>
</dbReference>
<accession>A0ABZ2VA82</accession>
<gene>
    <name evidence="1" type="ORF">AABB29_20180</name>
</gene>
<proteinExistence type="predicted"/>
<dbReference type="Proteomes" id="UP001440612">
    <property type="component" value="Plasmid pBS5-3-1"/>
</dbReference>
<keyword evidence="2" id="KW-1185">Reference proteome</keyword>
<dbReference type="EMBL" id="CP150952">
    <property type="protein sequence ID" value="WZC51083.1"/>
    <property type="molecule type" value="Genomic_DNA"/>
</dbReference>
<name>A0ABZ2VA82_9RHOB</name>
<keyword evidence="1" id="KW-0614">Plasmid</keyword>
<organism evidence="1 2">
    <name type="scientific">Yoonia phaeophyticola</name>
    <dbReference type="NCBI Taxonomy" id="3137369"/>
    <lineage>
        <taxon>Bacteria</taxon>
        <taxon>Pseudomonadati</taxon>
        <taxon>Pseudomonadota</taxon>
        <taxon>Alphaproteobacteria</taxon>
        <taxon>Rhodobacterales</taxon>
        <taxon>Paracoccaceae</taxon>
        <taxon>Yoonia</taxon>
    </lineage>
</organism>
<evidence type="ECO:0000313" key="1">
    <source>
        <dbReference type="EMBL" id="WZC51083.1"/>
    </source>
</evidence>
<protein>
    <submittedName>
        <fullName evidence="1">Uncharacterized protein</fullName>
    </submittedName>
</protein>
<evidence type="ECO:0000313" key="2">
    <source>
        <dbReference type="Proteomes" id="UP001440612"/>
    </source>
</evidence>
<sequence length="96" mass="11429">MDEPTTIYGRFLLWVYVEGHGGRVLPVWFRRMFARSQVHRAWLSGRDGNFWERGVRYGPANPYREYRAAIDAELDEFMGAELRSIEADMNRRTSWQ</sequence>